<accession>A0A8J3Y2A7</accession>
<dbReference type="RefSeq" id="WP_203949484.1">
    <property type="nucleotide sequence ID" value="NZ_BOOR01000085.1"/>
</dbReference>
<name>A0A8J3Y2A7_9ACTN</name>
<proteinExistence type="predicted"/>
<dbReference type="AlphaFoldDB" id="A0A8J3Y2A7"/>
<dbReference type="Proteomes" id="UP000605992">
    <property type="component" value="Unassembled WGS sequence"/>
</dbReference>
<sequence length="61" mass="6487">MADTSVGIAQEQLAAARVQLNDGAPLELRLQIGMLAAQIAIAERLDGIEKSIDFGIVVRPE</sequence>
<evidence type="ECO:0000313" key="1">
    <source>
        <dbReference type="EMBL" id="GII59427.1"/>
    </source>
</evidence>
<evidence type="ECO:0000313" key="2">
    <source>
        <dbReference type="Proteomes" id="UP000605992"/>
    </source>
</evidence>
<dbReference type="EMBL" id="BOOR01000085">
    <property type="protein sequence ID" value="GII59427.1"/>
    <property type="molecule type" value="Genomic_DNA"/>
</dbReference>
<protein>
    <submittedName>
        <fullName evidence="1">Uncharacterized protein</fullName>
    </submittedName>
</protein>
<gene>
    <name evidence="1" type="ORF">Pth03_78160</name>
</gene>
<reference evidence="1" key="1">
    <citation type="submission" date="2021-01" db="EMBL/GenBank/DDBJ databases">
        <title>Whole genome shotgun sequence of Planotetraspora thailandica NBRC 104271.</title>
        <authorList>
            <person name="Komaki H."/>
            <person name="Tamura T."/>
        </authorList>
    </citation>
    <scope>NUCLEOTIDE SEQUENCE</scope>
    <source>
        <strain evidence="1">NBRC 104271</strain>
    </source>
</reference>
<comment type="caution">
    <text evidence="1">The sequence shown here is derived from an EMBL/GenBank/DDBJ whole genome shotgun (WGS) entry which is preliminary data.</text>
</comment>
<organism evidence="1 2">
    <name type="scientific">Planotetraspora thailandica</name>
    <dbReference type="NCBI Taxonomy" id="487172"/>
    <lineage>
        <taxon>Bacteria</taxon>
        <taxon>Bacillati</taxon>
        <taxon>Actinomycetota</taxon>
        <taxon>Actinomycetes</taxon>
        <taxon>Streptosporangiales</taxon>
        <taxon>Streptosporangiaceae</taxon>
        <taxon>Planotetraspora</taxon>
    </lineage>
</organism>
<keyword evidence="2" id="KW-1185">Reference proteome</keyword>